<evidence type="ECO:0000313" key="2">
    <source>
        <dbReference type="EMBL" id="ONK65998.1"/>
    </source>
</evidence>
<sequence length="116" mass="13087">MATFPLALVVPLLLFFTLSPLSSHCANNIESGLAVPSPVTPKAAAIQYWYANVRNNKPPPHVFLSKLSSLPPLELLITDSDNMKSFEDAKRLENLFEERRHKVVPPLSWNWNSNEF</sequence>
<protein>
    <submittedName>
        <fullName evidence="2">Uncharacterized protein</fullName>
    </submittedName>
</protein>
<feature type="signal peptide" evidence="1">
    <location>
        <begin position="1"/>
        <end position="23"/>
    </location>
</feature>
<name>A0A5P1EJ53_ASPOF</name>
<feature type="chain" id="PRO_5024330127" evidence="1">
    <location>
        <begin position="24"/>
        <end position="116"/>
    </location>
</feature>
<organism evidence="2 3">
    <name type="scientific">Asparagus officinalis</name>
    <name type="common">Garden asparagus</name>
    <dbReference type="NCBI Taxonomy" id="4686"/>
    <lineage>
        <taxon>Eukaryota</taxon>
        <taxon>Viridiplantae</taxon>
        <taxon>Streptophyta</taxon>
        <taxon>Embryophyta</taxon>
        <taxon>Tracheophyta</taxon>
        <taxon>Spermatophyta</taxon>
        <taxon>Magnoliopsida</taxon>
        <taxon>Liliopsida</taxon>
        <taxon>Asparagales</taxon>
        <taxon>Asparagaceae</taxon>
        <taxon>Asparagoideae</taxon>
        <taxon>Asparagus</taxon>
    </lineage>
</organism>
<dbReference type="AlphaFoldDB" id="A0A5P1EJ53"/>
<dbReference type="Proteomes" id="UP000243459">
    <property type="component" value="Chromosome 6"/>
</dbReference>
<evidence type="ECO:0000256" key="1">
    <source>
        <dbReference type="SAM" id="SignalP"/>
    </source>
</evidence>
<gene>
    <name evidence="2" type="ORF">A4U43_C06F3130</name>
</gene>
<dbReference type="Gramene" id="ONK65998">
    <property type="protein sequence ID" value="ONK65998"/>
    <property type="gene ID" value="A4U43_C06F3130"/>
</dbReference>
<evidence type="ECO:0000313" key="3">
    <source>
        <dbReference type="Proteomes" id="UP000243459"/>
    </source>
</evidence>
<keyword evidence="1" id="KW-0732">Signal</keyword>
<keyword evidence="3" id="KW-1185">Reference proteome</keyword>
<reference evidence="3" key="1">
    <citation type="journal article" date="2017" name="Nat. Commun.">
        <title>The asparagus genome sheds light on the origin and evolution of a young Y chromosome.</title>
        <authorList>
            <person name="Harkess A."/>
            <person name="Zhou J."/>
            <person name="Xu C."/>
            <person name="Bowers J.E."/>
            <person name="Van der Hulst R."/>
            <person name="Ayyampalayam S."/>
            <person name="Mercati F."/>
            <person name="Riccardi P."/>
            <person name="McKain M.R."/>
            <person name="Kakrana A."/>
            <person name="Tang H."/>
            <person name="Ray J."/>
            <person name="Groenendijk J."/>
            <person name="Arikit S."/>
            <person name="Mathioni S.M."/>
            <person name="Nakano M."/>
            <person name="Shan H."/>
            <person name="Telgmann-Rauber A."/>
            <person name="Kanno A."/>
            <person name="Yue Z."/>
            <person name="Chen H."/>
            <person name="Li W."/>
            <person name="Chen Y."/>
            <person name="Xu X."/>
            <person name="Zhang Y."/>
            <person name="Luo S."/>
            <person name="Chen H."/>
            <person name="Gao J."/>
            <person name="Mao Z."/>
            <person name="Pires J.C."/>
            <person name="Luo M."/>
            <person name="Kudrna D."/>
            <person name="Wing R.A."/>
            <person name="Meyers B.C."/>
            <person name="Yi K."/>
            <person name="Kong H."/>
            <person name="Lavrijsen P."/>
            <person name="Sunseri F."/>
            <person name="Falavigna A."/>
            <person name="Ye Y."/>
            <person name="Leebens-Mack J.H."/>
            <person name="Chen G."/>
        </authorList>
    </citation>
    <scope>NUCLEOTIDE SEQUENCE [LARGE SCALE GENOMIC DNA]</scope>
    <source>
        <strain evidence="3">cv. DH0086</strain>
    </source>
</reference>
<proteinExistence type="predicted"/>
<accession>A0A5P1EJ53</accession>
<dbReference type="EMBL" id="CM007386">
    <property type="protein sequence ID" value="ONK65998.1"/>
    <property type="molecule type" value="Genomic_DNA"/>
</dbReference>